<reference evidence="2" key="2">
    <citation type="submission" date="2023-05" db="EMBL/GenBank/DDBJ databases">
        <authorList>
            <person name="Fouks B."/>
        </authorList>
    </citation>
    <scope>NUCLEOTIDE SEQUENCE</scope>
    <source>
        <strain evidence="2">Stay&amp;Tobe</strain>
        <tissue evidence="2">Testes</tissue>
    </source>
</reference>
<evidence type="ECO:0000256" key="1">
    <source>
        <dbReference type="SAM" id="Phobius"/>
    </source>
</evidence>
<evidence type="ECO:0000313" key="3">
    <source>
        <dbReference type="Proteomes" id="UP001233999"/>
    </source>
</evidence>
<feature type="non-terminal residue" evidence="2">
    <location>
        <position position="86"/>
    </location>
</feature>
<comment type="caution">
    <text evidence="2">The sequence shown here is derived from an EMBL/GenBank/DDBJ whole genome shotgun (WGS) entry which is preliminary data.</text>
</comment>
<feature type="non-terminal residue" evidence="2">
    <location>
        <position position="1"/>
    </location>
</feature>
<reference evidence="2" key="1">
    <citation type="journal article" date="2023" name="IScience">
        <title>Live-bearing cockroach genome reveals convergent evolutionary mechanisms linked to viviparity in insects and beyond.</title>
        <authorList>
            <person name="Fouks B."/>
            <person name="Harrison M.C."/>
            <person name="Mikhailova A.A."/>
            <person name="Marchal E."/>
            <person name="English S."/>
            <person name="Carruthers M."/>
            <person name="Jennings E.C."/>
            <person name="Chiamaka E.L."/>
            <person name="Frigard R.A."/>
            <person name="Pippel M."/>
            <person name="Attardo G.M."/>
            <person name="Benoit J.B."/>
            <person name="Bornberg-Bauer E."/>
            <person name="Tobe S.S."/>
        </authorList>
    </citation>
    <scope>NUCLEOTIDE SEQUENCE</scope>
    <source>
        <strain evidence="2">Stay&amp;Tobe</strain>
    </source>
</reference>
<organism evidence="2 3">
    <name type="scientific">Diploptera punctata</name>
    <name type="common">Pacific beetle cockroach</name>
    <dbReference type="NCBI Taxonomy" id="6984"/>
    <lineage>
        <taxon>Eukaryota</taxon>
        <taxon>Metazoa</taxon>
        <taxon>Ecdysozoa</taxon>
        <taxon>Arthropoda</taxon>
        <taxon>Hexapoda</taxon>
        <taxon>Insecta</taxon>
        <taxon>Pterygota</taxon>
        <taxon>Neoptera</taxon>
        <taxon>Polyneoptera</taxon>
        <taxon>Dictyoptera</taxon>
        <taxon>Blattodea</taxon>
        <taxon>Blaberoidea</taxon>
        <taxon>Blaberidae</taxon>
        <taxon>Diplopterinae</taxon>
        <taxon>Diploptera</taxon>
    </lineage>
</organism>
<keyword evidence="1" id="KW-1133">Transmembrane helix</keyword>
<gene>
    <name evidence="2" type="ORF">L9F63_014067</name>
</gene>
<proteinExistence type="predicted"/>
<sequence>ELLNIFRQLHRISRTIFYIASIRLAMMILILRLASSRQPLRMPDAVFGETIVHYDIFFSCIRILLIYNATKLTNVSFGLSFFLLPV</sequence>
<keyword evidence="3" id="KW-1185">Reference proteome</keyword>
<evidence type="ECO:0000313" key="2">
    <source>
        <dbReference type="EMBL" id="KAJ9594455.1"/>
    </source>
</evidence>
<dbReference type="EMBL" id="JASPKZ010003044">
    <property type="protein sequence ID" value="KAJ9594455.1"/>
    <property type="molecule type" value="Genomic_DNA"/>
</dbReference>
<dbReference type="Proteomes" id="UP001233999">
    <property type="component" value="Unassembled WGS sequence"/>
</dbReference>
<protein>
    <submittedName>
        <fullName evidence="2">Uncharacterized protein</fullName>
    </submittedName>
</protein>
<feature type="transmembrane region" description="Helical" evidence="1">
    <location>
        <begin position="12"/>
        <end position="31"/>
    </location>
</feature>
<dbReference type="AlphaFoldDB" id="A0AAD8A8F9"/>
<keyword evidence="1" id="KW-0472">Membrane</keyword>
<name>A0AAD8A8F9_DIPPU</name>
<keyword evidence="1" id="KW-0812">Transmembrane</keyword>
<accession>A0AAD8A8F9</accession>